<reference evidence="2 3" key="1">
    <citation type="submission" date="2019-05" db="EMBL/GenBank/DDBJ databases">
        <title>Marivita sp. nov. isolated from sea sediment.</title>
        <authorList>
            <person name="Kim W."/>
        </authorList>
    </citation>
    <scope>NUCLEOTIDE SEQUENCE [LARGE SCALE GENOMIC DNA]</scope>
    <source>
        <strain evidence="2 3">CAU 1492</strain>
    </source>
</reference>
<comment type="caution">
    <text evidence="2">The sequence shown here is derived from an EMBL/GenBank/DDBJ whole genome shotgun (WGS) entry which is preliminary data.</text>
</comment>
<protein>
    <submittedName>
        <fullName evidence="2">FAD-dependent oxidoreductase</fullName>
    </submittedName>
</protein>
<dbReference type="Pfam" id="PF01593">
    <property type="entry name" value="Amino_oxidase"/>
    <property type="match status" value="1"/>
</dbReference>
<evidence type="ECO:0000259" key="1">
    <source>
        <dbReference type="Pfam" id="PF01593"/>
    </source>
</evidence>
<evidence type="ECO:0000313" key="2">
    <source>
        <dbReference type="EMBL" id="TMV10864.1"/>
    </source>
</evidence>
<dbReference type="PANTHER" id="PTHR42923">
    <property type="entry name" value="PROTOPORPHYRINOGEN OXIDASE"/>
    <property type="match status" value="1"/>
</dbReference>
<dbReference type="Proteomes" id="UP001191082">
    <property type="component" value="Unassembled WGS sequence"/>
</dbReference>
<dbReference type="InterPro" id="IPR002937">
    <property type="entry name" value="Amino_oxidase"/>
</dbReference>
<proteinExistence type="predicted"/>
<dbReference type="RefSeq" id="WP_138865436.1">
    <property type="nucleotide sequence ID" value="NZ_VCPC01000004.1"/>
</dbReference>
<dbReference type="EMBL" id="VCPC01000004">
    <property type="protein sequence ID" value="TMV10864.1"/>
    <property type="molecule type" value="Genomic_DNA"/>
</dbReference>
<feature type="domain" description="Amine oxidase" evidence="1">
    <location>
        <begin position="20"/>
        <end position="293"/>
    </location>
</feature>
<dbReference type="Gene3D" id="3.50.50.60">
    <property type="entry name" value="FAD/NAD(P)-binding domain"/>
    <property type="match status" value="1"/>
</dbReference>
<keyword evidence="3" id="KW-1185">Reference proteome</keyword>
<evidence type="ECO:0000313" key="3">
    <source>
        <dbReference type="Proteomes" id="UP001191082"/>
    </source>
</evidence>
<dbReference type="SUPFAM" id="SSF51905">
    <property type="entry name" value="FAD/NAD(P)-binding domain"/>
    <property type="match status" value="1"/>
</dbReference>
<dbReference type="InterPro" id="IPR050464">
    <property type="entry name" value="Zeta_carotene_desat/Oxidored"/>
</dbReference>
<gene>
    <name evidence="2" type="ORF">FGK64_19095</name>
</gene>
<name>A0ABY2X5Y2_9RHOB</name>
<organism evidence="2 3">
    <name type="scientific">Arenibacterium halophilum</name>
    <dbReference type="NCBI Taxonomy" id="2583821"/>
    <lineage>
        <taxon>Bacteria</taxon>
        <taxon>Pseudomonadati</taxon>
        <taxon>Pseudomonadota</taxon>
        <taxon>Alphaproteobacteria</taxon>
        <taxon>Rhodobacterales</taxon>
        <taxon>Paracoccaceae</taxon>
        <taxon>Arenibacterium</taxon>
    </lineage>
</organism>
<dbReference type="InterPro" id="IPR036188">
    <property type="entry name" value="FAD/NAD-bd_sf"/>
</dbReference>
<sequence length="432" mass="47989">MPFEQTATAPRKIAVIGAGISGMGAAHRLSDLHNVTLFDAAPRLGGHARTVMAGQNGTQPVDTGFIVFNRVNYPNLVRLFEELDVPVVESDMSFAASIDGGRMEYSLKSLRALFGQPVNALRPSFLRMVRDILHFNANALEAAQDKSLSVGGLLDRLGTGRWFRDYYLLPLSGAIWSSPKDRIMDFPAWAMIRFFDNHALLHHSGQHQWYTVQGGSVEYVRRLESAMRRKGVQIRLDCPIKGVRRIGLGVEVRAEGAEWEAFDDVVFATHSDDTLRLLSDPSEQERRVLGAIRYHPNRAVLHSDVSVMPNRRAMWSSWNYAGQGASDGDGIDLTYWMNSLQPIPQADPLFVTLNSRRPIREELIHDIAAFRHPVFDGPAIAAQAEVPALNGTRNTWFCGAWVRNGFHEDGLASALDVVAGINRIPNLRVAAE</sequence>
<dbReference type="PANTHER" id="PTHR42923:SF17">
    <property type="entry name" value="AMINE OXIDASE DOMAIN-CONTAINING PROTEIN"/>
    <property type="match status" value="1"/>
</dbReference>
<accession>A0ABY2X5Y2</accession>